<keyword evidence="9" id="KW-0862">Zinc</keyword>
<keyword evidence="3 10" id="KW-0436">Ligase</keyword>
<dbReference type="PANTHER" id="PTHR43033">
    <property type="entry name" value="TRNA(ILE)-LYSIDINE SYNTHASE-RELATED"/>
    <property type="match status" value="1"/>
</dbReference>
<evidence type="ECO:0000256" key="1">
    <source>
        <dbReference type="ARBA" id="ARBA00004496"/>
    </source>
</evidence>
<protein>
    <recommendedName>
        <fullName evidence="9 10">Multifunctional fusion protein</fullName>
    </recommendedName>
    <domain>
        <recommendedName>
            <fullName evidence="10">tRNA(Ile)-lysidine synthase</fullName>
            <ecNumber evidence="10">6.3.4.19</ecNumber>
        </recommendedName>
        <alternativeName>
            <fullName evidence="10">tRNA(Ile)-2-lysyl-cytidine synthase</fullName>
        </alternativeName>
        <alternativeName>
            <fullName evidence="10">tRNA(Ile)-lysidine synthetase</fullName>
        </alternativeName>
    </domain>
    <domain>
        <recommendedName>
            <fullName evidence="9">tRNA-specific adenosine deaminase</fullName>
            <ecNumber evidence="9">3.5.4.33</ecNumber>
        </recommendedName>
    </domain>
</protein>
<feature type="binding site" evidence="9">
    <location>
        <position position="481"/>
    </location>
    <ligand>
        <name>Zn(2+)</name>
        <dbReference type="ChEBI" id="CHEBI:29105"/>
        <note>catalytic</note>
    </ligand>
</feature>
<evidence type="ECO:0000259" key="11">
    <source>
        <dbReference type="PROSITE" id="PS51747"/>
    </source>
</evidence>
<comment type="catalytic activity">
    <reaction evidence="8 10">
        <text>cytidine(34) in tRNA(Ile2) + L-lysine + ATP = lysidine(34) in tRNA(Ile2) + AMP + diphosphate + H(+)</text>
        <dbReference type="Rhea" id="RHEA:43744"/>
        <dbReference type="Rhea" id="RHEA-COMP:10625"/>
        <dbReference type="Rhea" id="RHEA-COMP:10670"/>
        <dbReference type="ChEBI" id="CHEBI:15378"/>
        <dbReference type="ChEBI" id="CHEBI:30616"/>
        <dbReference type="ChEBI" id="CHEBI:32551"/>
        <dbReference type="ChEBI" id="CHEBI:33019"/>
        <dbReference type="ChEBI" id="CHEBI:82748"/>
        <dbReference type="ChEBI" id="CHEBI:83665"/>
        <dbReference type="ChEBI" id="CHEBI:456215"/>
        <dbReference type="EC" id="6.3.4.19"/>
    </reaction>
</comment>
<comment type="function">
    <text evidence="10">Ligates lysine onto the cytidine present at position 34 of the AUA codon-specific tRNA(Ile) that contains the anticodon CAU, in an ATP-dependent manner. Cytidine is converted to lysidine, thus changing the amino acid specificity of the tRNA from methionine to isoleucine.</text>
</comment>
<dbReference type="InterPro" id="IPR011063">
    <property type="entry name" value="TilS/TtcA_N"/>
</dbReference>
<dbReference type="GO" id="GO:0005524">
    <property type="term" value="F:ATP binding"/>
    <property type="evidence" value="ECO:0007669"/>
    <property type="project" value="UniProtKB-UniRule"/>
</dbReference>
<dbReference type="InterPro" id="IPR012795">
    <property type="entry name" value="tRNA_Ile_lys_synt_N"/>
</dbReference>
<dbReference type="OrthoDB" id="9807403at2"/>
<dbReference type="InterPro" id="IPR016193">
    <property type="entry name" value="Cytidine_deaminase-like"/>
</dbReference>
<dbReference type="HAMAP" id="MF_00972">
    <property type="entry name" value="tRNA_aden_deaminase"/>
    <property type="match status" value="1"/>
</dbReference>
<comment type="domain">
    <text evidence="10">The N-terminal region contains the highly conserved SGGXDS motif, predicted to be a P-loop motif involved in ATP binding.</text>
</comment>
<dbReference type="SMART" id="SM00977">
    <property type="entry name" value="TilS_C"/>
    <property type="match status" value="1"/>
</dbReference>
<keyword evidence="9" id="KW-0479">Metal-binding</keyword>
<keyword evidence="6 10" id="KW-0067">ATP-binding</keyword>
<comment type="catalytic activity">
    <reaction evidence="7 9">
        <text>adenosine(34) in tRNA + H2O + H(+) = inosine(34) in tRNA + NH4(+)</text>
        <dbReference type="Rhea" id="RHEA:43168"/>
        <dbReference type="Rhea" id="RHEA-COMP:10373"/>
        <dbReference type="Rhea" id="RHEA-COMP:10374"/>
        <dbReference type="ChEBI" id="CHEBI:15377"/>
        <dbReference type="ChEBI" id="CHEBI:15378"/>
        <dbReference type="ChEBI" id="CHEBI:28938"/>
        <dbReference type="ChEBI" id="CHEBI:74411"/>
        <dbReference type="ChEBI" id="CHEBI:82852"/>
        <dbReference type="EC" id="3.5.4.33"/>
    </reaction>
</comment>
<comment type="subcellular location">
    <subcellularLocation>
        <location evidence="1 10">Cytoplasm</location>
    </subcellularLocation>
</comment>
<dbReference type="GO" id="GO:0008270">
    <property type="term" value="F:zinc ion binding"/>
    <property type="evidence" value="ECO:0007669"/>
    <property type="project" value="UniProtKB-UniRule"/>
</dbReference>
<keyword evidence="2 10" id="KW-0963">Cytoplasm</keyword>
<comment type="caution">
    <text evidence="12">The sequence shown here is derived from an EMBL/GenBank/DDBJ whole genome shotgun (WGS) entry which is preliminary data.</text>
</comment>
<evidence type="ECO:0000256" key="3">
    <source>
        <dbReference type="ARBA" id="ARBA00022598"/>
    </source>
</evidence>
<keyword evidence="9" id="KW-0378">Hydrolase</keyword>
<dbReference type="CDD" id="cd01285">
    <property type="entry name" value="nucleoside_deaminase"/>
    <property type="match status" value="1"/>
</dbReference>
<sequence length="546" mass="59487">MVQGRLVAIHYTGTVSAALVQALNTYRGVPAVVGVSGGADSVALLHGLLEVGAFPVVAHFDHALRPDSAEDASWVAALAGELGLPFVTARVDVRAVARRRGWNIEDAARRLRYDFLTRAARDRKISHVLTAHTRRDQAETVLMRLLRGEAVLTGIAERWGQVERPLLAVSRTEVEGYLQALGQTWREDPTNQDTDLTRVWVRLVLMPLLLERFGLAEQHLAKLACRANEDEAVLQGLAESLQPHTPLVGQPRAVLRRWLRMTLKGAGLRFHADQLDQLAKAISQGQTTHLDLPGAQPVSVTGSQLILPGQVGPPVAPNFDSPPAWVLRTASAGDWIRQPGGRRKLSDVLAERRVPRQWRSQVPVLADPGQPQQVQWIGLDPPIWALGARQHTSWSDPLWEGMSAALVCAHSAAAAQEVPVGAVVLDSSGQLIGEGRNRSRELGDMTRHAELEALRAAAQQLGQPYLTDCTLVVTLEPCPMCLGAALEARVGRIVYGAANPKAGALGGVSDLLRTHWGHQPEVRAGYRAGECAALLRRTFTEFRRKR</sequence>
<dbReference type="InterPro" id="IPR028883">
    <property type="entry name" value="tRNA_aden_deaminase"/>
</dbReference>
<dbReference type="GO" id="GO:0005737">
    <property type="term" value="C:cytoplasm"/>
    <property type="evidence" value="ECO:0007669"/>
    <property type="project" value="UniProtKB-SubCell"/>
</dbReference>
<keyword evidence="13" id="KW-1185">Reference proteome</keyword>
<dbReference type="NCBIfam" id="TIGR02432">
    <property type="entry name" value="lysidine_TilS_N"/>
    <property type="match status" value="1"/>
</dbReference>
<dbReference type="Proteomes" id="UP000277766">
    <property type="component" value="Unassembled WGS sequence"/>
</dbReference>
<comment type="similarity">
    <text evidence="10">Belongs to the tRNA(Ile)-lysidine synthase family.</text>
</comment>
<dbReference type="SUPFAM" id="SSF53927">
    <property type="entry name" value="Cytidine deaminase-like"/>
    <property type="match status" value="1"/>
</dbReference>
<evidence type="ECO:0000256" key="5">
    <source>
        <dbReference type="ARBA" id="ARBA00022741"/>
    </source>
</evidence>
<feature type="binding site" evidence="9">
    <location>
        <position position="448"/>
    </location>
    <ligand>
        <name>Zn(2+)</name>
        <dbReference type="ChEBI" id="CHEBI:29105"/>
        <note>catalytic</note>
    </ligand>
</feature>
<dbReference type="HAMAP" id="MF_01161">
    <property type="entry name" value="tRNA_Ile_lys_synt"/>
    <property type="match status" value="1"/>
</dbReference>
<dbReference type="SUPFAM" id="SSF56037">
    <property type="entry name" value="PheT/TilS domain"/>
    <property type="match status" value="1"/>
</dbReference>
<feature type="domain" description="CMP/dCMP-type deaminase" evidence="11">
    <location>
        <begin position="396"/>
        <end position="519"/>
    </location>
</feature>
<dbReference type="PROSITE" id="PS51747">
    <property type="entry name" value="CYT_DCMP_DEAMINASES_2"/>
    <property type="match status" value="1"/>
</dbReference>
<feature type="binding site" evidence="9">
    <location>
        <position position="478"/>
    </location>
    <ligand>
        <name>Zn(2+)</name>
        <dbReference type="ChEBI" id="CHEBI:29105"/>
        <note>catalytic</note>
    </ligand>
</feature>
<dbReference type="GO" id="GO:0002100">
    <property type="term" value="P:tRNA wobble adenosine to inosine editing"/>
    <property type="evidence" value="ECO:0007669"/>
    <property type="project" value="UniProtKB-UniRule"/>
</dbReference>
<dbReference type="InterPro" id="IPR012796">
    <property type="entry name" value="Lysidine-tRNA-synth_C"/>
</dbReference>
<dbReference type="Gene3D" id="3.40.140.10">
    <property type="entry name" value="Cytidine Deaminase, domain 2"/>
    <property type="match status" value="1"/>
</dbReference>
<dbReference type="NCBIfam" id="TIGR02433">
    <property type="entry name" value="lysidine_TilS_C"/>
    <property type="match status" value="1"/>
</dbReference>
<dbReference type="Gene3D" id="3.40.50.620">
    <property type="entry name" value="HUPs"/>
    <property type="match status" value="1"/>
</dbReference>
<reference evidence="12 13" key="1">
    <citation type="submission" date="2018-12" db="EMBL/GenBank/DDBJ databases">
        <title>Deinococcus radiophilus ATCC 27603 genome sequencing and assembly.</title>
        <authorList>
            <person name="Maclea K.S."/>
            <person name="Maynard C.R."/>
        </authorList>
    </citation>
    <scope>NUCLEOTIDE SEQUENCE [LARGE SCALE GENOMIC DNA]</scope>
    <source>
        <strain evidence="12 13">ATCC 27603</strain>
    </source>
</reference>
<comment type="cofactor">
    <cofactor evidence="9">
        <name>Zn(2+)</name>
        <dbReference type="ChEBI" id="CHEBI:29105"/>
    </cofactor>
    <text evidence="9">Binds 1 zinc ion per subunit.</text>
</comment>
<dbReference type="InterPro" id="IPR002125">
    <property type="entry name" value="CMP_dCMP_dom"/>
</dbReference>
<keyword evidence="4 10" id="KW-0819">tRNA processing</keyword>
<evidence type="ECO:0000256" key="6">
    <source>
        <dbReference type="ARBA" id="ARBA00022840"/>
    </source>
</evidence>
<keyword evidence="5 10" id="KW-0547">Nucleotide-binding</keyword>
<dbReference type="EMBL" id="RXPE01000007">
    <property type="protein sequence ID" value="RTR28374.1"/>
    <property type="molecule type" value="Genomic_DNA"/>
</dbReference>
<comment type="subunit">
    <text evidence="9">Homodimer.</text>
</comment>
<dbReference type="InterPro" id="IPR012094">
    <property type="entry name" value="tRNA_Ile_lys_synt"/>
</dbReference>
<dbReference type="GO" id="GO:0052717">
    <property type="term" value="F:tRNA-specific adenosine-34 deaminase activity"/>
    <property type="evidence" value="ECO:0007669"/>
    <property type="project" value="UniProtKB-UniRule"/>
</dbReference>
<proteinExistence type="inferred from homology"/>
<accession>A0A431VYS9</accession>
<dbReference type="Pfam" id="PF00383">
    <property type="entry name" value="dCMP_cyt_deam_1"/>
    <property type="match status" value="1"/>
</dbReference>
<evidence type="ECO:0000256" key="7">
    <source>
        <dbReference type="ARBA" id="ARBA00048045"/>
    </source>
</evidence>
<evidence type="ECO:0000256" key="4">
    <source>
        <dbReference type="ARBA" id="ARBA00022694"/>
    </source>
</evidence>
<name>A0A431VYS9_9DEIO</name>
<feature type="active site" description="Proton donor" evidence="9">
    <location>
        <position position="450"/>
    </location>
</feature>
<feature type="binding site" evidence="10">
    <location>
        <begin position="36"/>
        <end position="41"/>
    </location>
    <ligand>
        <name>ATP</name>
        <dbReference type="ChEBI" id="CHEBI:30616"/>
    </ligand>
</feature>
<dbReference type="GO" id="GO:0032267">
    <property type="term" value="F:tRNA(Ile)-lysidine synthase activity"/>
    <property type="evidence" value="ECO:0007669"/>
    <property type="project" value="UniProtKB-EC"/>
</dbReference>
<dbReference type="EC" id="6.3.4.19" evidence="10"/>
<gene>
    <name evidence="10 12" type="primary">tilS</name>
    <name evidence="9" type="synonym">tadA</name>
    <name evidence="12" type="ORF">EJ104_05330</name>
</gene>
<evidence type="ECO:0000256" key="10">
    <source>
        <dbReference type="HAMAP-Rule" id="MF_01161"/>
    </source>
</evidence>
<comment type="function">
    <text evidence="9">Catalyzes the deamination of adenosine to inosine at the wobble position 34 of tRNA(Arg2).</text>
</comment>
<evidence type="ECO:0000313" key="12">
    <source>
        <dbReference type="EMBL" id="RTR28374.1"/>
    </source>
</evidence>
<dbReference type="SUPFAM" id="SSF52402">
    <property type="entry name" value="Adenine nucleotide alpha hydrolases-like"/>
    <property type="match status" value="1"/>
</dbReference>
<dbReference type="CDD" id="cd01992">
    <property type="entry name" value="TilS_N"/>
    <property type="match status" value="1"/>
</dbReference>
<evidence type="ECO:0000256" key="8">
    <source>
        <dbReference type="ARBA" id="ARBA00048539"/>
    </source>
</evidence>
<dbReference type="Pfam" id="PF01171">
    <property type="entry name" value="ATP_bind_3"/>
    <property type="match status" value="1"/>
</dbReference>
<dbReference type="AlphaFoldDB" id="A0A431VYS9"/>
<evidence type="ECO:0000256" key="2">
    <source>
        <dbReference type="ARBA" id="ARBA00022490"/>
    </source>
</evidence>
<evidence type="ECO:0000313" key="13">
    <source>
        <dbReference type="Proteomes" id="UP000277766"/>
    </source>
</evidence>
<dbReference type="InterPro" id="IPR014729">
    <property type="entry name" value="Rossmann-like_a/b/a_fold"/>
</dbReference>
<dbReference type="PANTHER" id="PTHR43033:SF1">
    <property type="entry name" value="TRNA(ILE)-LYSIDINE SYNTHASE-RELATED"/>
    <property type="match status" value="1"/>
</dbReference>
<organism evidence="12 13">
    <name type="scientific">Deinococcus radiophilus</name>
    <dbReference type="NCBI Taxonomy" id="32062"/>
    <lineage>
        <taxon>Bacteria</taxon>
        <taxon>Thermotogati</taxon>
        <taxon>Deinococcota</taxon>
        <taxon>Deinococci</taxon>
        <taxon>Deinococcales</taxon>
        <taxon>Deinococcaceae</taxon>
        <taxon>Deinococcus</taxon>
    </lineage>
</organism>
<dbReference type="EC" id="3.5.4.33" evidence="9"/>
<comment type="similarity">
    <text evidence="9">Belongs to the cytidine and deoxycytidylate deaminase family.</text>
</comment>
<evidence type="ECO:0000256" key="9">
    <source>
        <dbReference type="HAMAP-Rule" id="MF_00972"/>
    </source>
</evidence>